<feature type="domain" description="Protein kinase" evidence="1">
    <location>
        <begin position="577"/>
        <end position="848"/>
    </location>
</feature>
<keyword evidence="4" id="KW-0418">Kinase</keyword>
<dbReference type="Proteomes" id="UP000694924">
    <property type="component" value="Unplaced"/>
</dbReference>
<dbReference type="InterPro" id="IPR051866">
    <property type="entry name" value="Intracell_Sig-Traffick_Protein"/>
</dbReference>
<name>A0ABM1IKW3_POLDO</name>
<dbReference type="SMART" id="SM00312">
    <property type="entry name" value="PX"/>
    <property type="match status" value="1"/>
</dbReference>
<dbReference type="InterPro" id="IPR011009">
    <property type="entry name" value="Kinase-like_dom_sf"/>
</dbReference>
<dbReference type="InterPro" id="IPR036181">
    <property type="entry name" value="MIT_dom_sf"/>
</dbReference>
<dbReference type="Gene3D" id="3.30.200.20">
    <property type="entry name" value="Phosphorylase Kinase, domain 1"/>
    <property type="match status" value="1"/>
</dbReference>
<dbReference type="SMART" id="SM00220">
    <property type="entry name" value="S_TKc"/>
    <property type="match status" value="1"/>
</dbReference>
<evidence type="ECO:0000313" key="3">
    <source>
        <dbReference type="Proteomes" id="UP000694924"/>
    </source>
</evidence>
<protein>
    <submittedName>
        <fullName evidence="4">Ribosomal protein S6 kinase delta-1 isoform X1</fullName>
    </submittedName>
</protein>
<accession>A0ABM1IKW3</accession>
<dbReference type="SUPFAM" id="SSF116846">
    <property type="entry name" value="MIT domain"/>
    <property type="match status" value="1"/>
</dbReference>
<gene>
    <name evidence="4" type="primary">LOC107068683</name>
</gene>
<organism evidence="3 4">
    <name type="scientific">Polistes dominula</name>
    <name type="common">European paper wasp</name>
    <name type="synonym">Vespa dominula</name>
    <dbReference type="NCBI Taxonomy" id="743375"/>
    <lineage>
        <taxon>Eukaryota</taxon>
        <taxon>Metazoa</taxon>
        <taxon>Ecdysozoa</taxon>
        <taxon>Arthropoda</taxon>
        <taxon>Hexapoda</taxon>
        <taxon>Insecta</taxon>
        <taxon>Pterygota</taxon>
        <taxon>Neoptera</taxon>
        <taxon>Endopterygota</taxon>
        <taxon>Hymenoptera</taxon>
        <taxon>Apocrita</taxon>
        <taxon>Aculeata</taxon>
        <taxon>Vespoidea</taxon>
        <taxon>Vespidae</taxon>
        <taxon>Polistinae</taxon>
        <taxon>Polistini</taxon>
        <taxon>Polistes</taxon>
    </lineage>
</organism>
<dbReference type="PROSITE" id="PS50011">
    <property type="entry name" value="PROTEIN_KINASE_DOM"/>
    <property type="match status" value="1"/>
</dbReference>
<keyword evidence="4" id="KW-0808">Transferase</keyword>
<proteinExistence type="predicted"/>
<keyword evidence="3" id="KW-1185">Reference proteome</keyword>
<dbReference type="GeneID" id="107068683"/>
<dbReference type="PROSITE" id="PS50195">
    <property type="entry name" value="PX"/>
    <property type="match status" value="1"/>
</dbReference>
<dbReference type="Pfam" id="PF00787">
    <property type="entry name" value="PX"/>
    <property type="match status" value="1"/>
</dbReference>
<dbReference type="SUPFAM" id="SSF64268">
    <property type="entry name" value="PX domain"/>
    <property type="match status" value="1"/>
</dbReference>
<dbReference type="PANTHER" id="PTHR15508:SF8">
    <property type="entry name" value="LD24550P"/>
    <property type="match status" value="1"/>
</dbReference>
<dbReference type="Gene3D" id="1.20.58.80">
    <property type="entry name" value="Phosphotransferase system, lactose/cellobiose-type IIA subunit"/>
    <property type="match status" value="1"/>
</dbReference>
<dbReference type="Gene3D" id="3.30.1520.10">
    <property type="entry name" value="Phox-like domain"/>
    <property type="match status" value="1"/>
</dbReference>
<dbReference type="Pfam" id="PF04212">
    <property type="entry name" value="MIT"/>
    <property type="match status" value="1"/>
</dbReference>
<feature type="domain" description="PX" evidence="2">
    <location>
        <begin position="5"/>
        <end position="128"/>
    </location>
</feature>
<dbReference type="SUPFAM" id="SSF56112">
    <property type="entry name" value="Protein kinase-like (PK-like)"/>
    <property type="match status" value="1"/>
</dbReference>
<evidence type="ECO:0000313" key="4">
    <source>
        <dbReference type="RefSeq" id="XP_015180850.1"/>
    </source>
</evidence>
<dbReference type="PANTHER" id="PTHR15508">
    <property type="entry name" value="RIBOSOMAL PROTEIN S6 KINASE"/>
    <property type="match status" value="1"/>
</dbReference>
<dbReference type="GO" id="GO:0016301">
    <property type="term" value="F:kinase activity"/>
    <property type="evidence" value="ECO:0007669"/>
    <property type="project" value="UniProtKB-KW"/>
</dbReference>
<dbReference type="CDD" id="cd06881">
    <property type="entry name" value="PX_SNX15_like"/>
    <property type="match status" value="1"/>
</dbReference>
<sequence length="861" mass="99664">MPGTKDKWIRRFVIPETTRHSKGFTIYKVTSVVYLKASREEISKVSVWKRYNDFKKLHSELYALHGRFQIKDHFPPFTKSKFFGRFEVEVIEERKNSALQFLDFIGKHRCLYTSDIFIRFFENSLIDCNINDCSQSISSDTSEEEHNNIVERTCLSQTQVTGSPVVDKNSLKLNTVASSKEYDKESNIANAVQTQIIEHSHISKSDKTLGIDTSVSNVHDKLEDNLISKHENLNEEKYEIKKTKMVKIPNSKMIQDCSDLARTCKDITHYIIVAAAYINAAFKHEAIAEYEEAFAQYKMGISTLLLGVETDPDHARKIRIKKNISKYLDRAEKLYNKYLNLNISVLNKPVSDLQYYKVLKIIDSVMLVTDLHSSNLRIVKSIEKSLYSKENINNYILRGQIPFMVHLHAYIETETTVFLILEYIKRGRLWDFIMKNYKLCDQSFKRDSLETLGITIQYPNTFEEILNNDNEMKLIRSEEVELPCTYDTASTEIKHMLKKDKDQCQKDTLNEAYGSDVPTTQLLEKAQKLLQSVNATLRRSNSVAIHLNESSLKLAYNYNLNEPARNDSNNKDKKEVFESIKFLGKNKIVPINMSKENNLTKCLSNSLDFSFSDTQENDMLNSTSSDASCNSMITDKNLKYESFQNEDIIEQRNASMSKYLKDTNCMIEKSKECAHVKNHSDPNCDKLVNWEIKEEVVCRWAAEILLALEALHQQGVIIFDLKPENILLDDHDHVILTYIVPYRNIELTKIRQAYSSPELYTFSPMTSITPATDIWSYGVILYELLTGIVCFKLIQKFRSLHAEPFRSHSVVSIPSQLSDNARSLLLSILKYKPEERLTISDIKKHCFFEKIDWFNMVYCTV</sequence>
<reference evidence="4" key="1">
    <citation type="submission" date="2025-08" db="UniProtKB">
        <authorList>
            <consortium name="RefSeq"/>
        </authorList>
    </citation>
    <scope>IDENTIFICATION</scope>
    <source>
        <tissue evidence="4">Whole body</tissue>
    </source>
</reference>
<dbReference type="SMART" id="SM00745">
    <property type="entry name" value="MIT"/>
    <property type="match status" value="1"/>
</dbReference>
<dbReference type="Pfam" id="PF00069">
    <property type="entry name" value="Pkinase"/>
    <property type="match status" value="1"/>
</dbReference>
<dbReference type="InterPro" id="IPR000719">
    <property type="entry name" value="Prot_kinase_dom"/>
</dbReference>
<dbReference type="InterPro" id="IPR001683">
    <property type="entry name" value="PX_dom"/>
</dbReference>
<dbReference type="InterPro" id="IPR007330">
    <property type="entry name" value="MIT_dom"/>
</dbReference>
<evidence type="ECO:0000259" key="1">
    <source>
        <dbReference type="PROSITE" id="PS50011"/>
    </source>
</evidence>
<dbReference type="RefSeq" id="XP_015180850.1">
    <property type="nucleotide sequence ID" value="XM_015325364.1"/>
</dbReference>
<evidence type="ECO:0000259" key="2">
    <source>
        <dbReference type="PROSITE" id="PS50195"/>
    </source>
</evidence>
<dbReference type="Gene3D" id="1.10.510.10">
    <property type="entry name" value="Transferase(Phosphotransferase) domain 1"/>
    <property type="match status" value="2"/>
</dbReference>
<dbReference type="InterPro" id="IPR036871">
    <property type="entry name" value="PX_dom_sf"/>
</dbReference>